<proteinExistence type="predicted"/>
<sequence>MLLVAQAIQTPQRSTRLPALVDPANECIRSATEMRSAESGLRNANCERLEGIKVVERGGKGSRKAPPAWLRGTGTGTGLGEFGGASRFGTDLRRRLLQAIDKRKKVQPGNRRYRYLASSAVQCSAVQQLPRASQKQQDSQAPFVYG</sequence>
<dbReference type="GeneID" id="87922503"/>
<accession>A0AAE1LXI6</accession>
<feature type="compositionally biased region" description="Gly residues" evidence="1">
    <location>
        <begin position="73"/>
        <end position="83"/>
    </location>
</feature>
<evidence type="ECO:0000313" key="2">
    <source>
        <dbReference type="EMBL" id="KAK4067092.1"/>
    </source>
</evidence>
<gene>
    <name evidence="2" type="ORF">Triagg1_7820</name>
</gene>
<dbReference type="Proteomes" id="UP001273209">
    <property type="component" value="Unassembled WGS sequence"/>
</dbReference>
<protein>
    <submittedName>
        <fullName evidence="2">Uncharacterized protein</fullName>
    </submittedName>
</protein>
<evidence type="ECO:0000256" key="1">
    <source>
        <dbReference type="SAM" id="MobiDB-lite"/>
    </source>
</evidence>
<name>A0AAE1LXI6_9HYPO</name>
<keyword evidence="3" id="KW-1185">Reference proteome</keyword>
<feature type="region of interest" description="Disordered" evidence="1">
    <location>
        <begin position="127"/>
        <end position="146"/>
    </location>
</feature>
<comment type="caution">
    <text evidence="2">The sequence shown here is derived from an EMBL/GenBank/DDBJ whole genome shotgun (WGS) entry which is preliminary data.</text>
</comment>
<organism evidence="2 3">
    <name type="scientific">Trichoderma aggressivum f. europaeum</name>
    <dbReference type="NCBI Taxonomy" id="173218"/>
    <lineage>
        <taxon>Eukaryota</taxon>
        <taxon>Fungi</taxon>
        <taxon>Dikarya</taxon>
        <taxon>Ascomycota</taxon>
        <taxon>Pezizomycotina</taxon>
        <taxon>Sordariomycetes</taxon>
        <taxon>Hypocreomycetidae</taxon>
        <taxon>Hypocreales</taxon>
        <taxon>Hypocreaceae</taxon>
        <taxon>Trichoderma</taxon>
    </lineage>
</organism>
<dbReference type="RefSeq" id="XP_062753153.1">
    <property type="nucleotide sequence ID" value="XM_062902598.1"/>
</dbReference>
<dbReference type="AlphaFoldDB" id="A0AAE1LXI6"/>
<feature type="compositionally biased region" description="Polar residues" evidence="1">
    <location>
        <begin position="127"/>
        <end position="140"/>
    </location>
</feature>
<reference evidence="2" key="1">
    <citation type="submission" date="2023-11" db="EMBL/GenBank/DDBJ databases">
        <title>The genome sequences of three competitors of mushroom-forming fungi.</title>
        <authorList>
            <person name="Beijen E."/>
            <person name="Ohm R.A."/>
        </authorList>
    </citation>
    <scope>NUCLEOTIDE SEQUENCE</scope>
    <source>
        <strain evidence="2">CBS 100526</strain>
    </source>
</reference>
<dbReference type="EMBL" id="JAWRVG010000036">
    <property type="protein sequence ID" value="KAK4067092.1"/>
    <property type="molecule type" value="Genomic_DNA"/>
</dbReference>
<feature type="region of interest" description="Disordered" evidence="1">
    <location>
        <begin position="57"/>
        <end position="86"/>
    </location>
</feature>
<evidence type="ECO:0000313" key="3">
    <source>
        <dbReference type="Proteomes" id="UP001273209"/>
    </source>
</evidence>